<dbReference type="PANTHER" id="PTHR28637">
    <property type="entry name" value="DNA REPLICATION FACTOR CDT1"/>
    <property type="match status" value="1"/>
</dbReference>
<dbReference type="InterPro" id="IPR036390">
    <property type="entry name" value="WH_DNA-bd_sf"/>
</dbReference>
<dbReference type="GO" id="GO:0000076">
    <property type="term" value="P:DNA replication checkpoint signaling"/>
    <property type="evidence" value="ECO:0007669"/>
    <property type="project" value="TreeGrafter"/>
</dbReference>
<evidence type="ECO:0000256" key="1">
    <source>
        <dbReference type="ARBA" id="ARBA00008356"/>
    </source>
</evidence>
<dbReference type="OrthoDB" id="341730at2759"/>
<dbReference type="GO" id="GO:0005634">
    <property type="term" value="C:nucleus"/>
    <property type="evidence" value="ECO:0007669"/>
    <property type="project" value="TreeGrafter"/>
</dbReference>
<dbReference type="PANTHER" id="PTHR28637:SF1">
    <property type="entry name" value="DNA REPLICATION FACTOR CDT1"/>
    <property type="match status" value="1"/>
</dbReference>
<evidence type="ECO:0000259" key="4">
    <source>
        <dbReference type="SMART" id="SM01075"/>
    </source>
</evidence>
<dbReference type="InterPro" id="IPR045173">
    <property type="entry name" value="Cdt1"/>
</dbReference>
<evidence type="ECO:0000313" key="6">
    <source>
        <dbReference type="Proteomes" id="UP000606786"/>
    </source>
</evidence>
<dbReference type="EMBL" id="CAJHJT010000056">
    <property type="protein sequence ID" value="CAD7013842.1"/>
    <property type="molecule type" value="Genomic_DNA"/>
</dbReference>
<feature type="domain" description="CDT1 Geminin-binding" evidence="4">
    <location>
        <begin position="327"/>
        <end position="513"/>
    </location>
</feature>
<feature type="region of interest" description="Disordered" evidence="3">
    <location>
        <begin position="25"/>
        <end position="50"/>
    </location>
</feature>
<evidence type="ECO:0000313" key="5">
    <source>
        <dbReference type="EMBL" id="CAD7013842.1"/>
    </source>
</evidence>
<accession>A0A811VI96</accession>
<gene>
    <name evidence="5" type="ORF">CCAP1982_LOCUS21862</name>
</gene>
<name>A0A811VI96_CERCA</name>
<dbReference type="FunFam" id="1.10.10.1420:FF:000004">
    <property type="entry name" value="DNA replication factor Cdt1"/>
    <property type="match status" value="1"/>
</dbReference>
<dbReference type="Gene3D" id="1.10.10.1420">
    <property type="entry name" value="DNA replication factor Cdt1, C-terminal WH domain"/>
    <property type="match status" value="1"/>
</dbReference>
<dbReference type="GO" id="GO:0070182">
    <property type="term" value="F:DNA polymerase binding"/>
    <property type="evidence" value="ECO:0007669"/>
    <property type="project" value="TreeGrafter"/>
</dbReference>
<feature type="compositionally biased region" description="Polar residues" evidence="3">
    <location>
        <begin position="91"/>
        <end position="100"/>
    </location>
</feature>
<comment type="similarity">
    <text evidence="1">Belongs to the Cdt1 family.</text>
</comment>
<proteinExistence type="inferred from homology"/>
<dbReference type="Pfam" id="PF16679">
    <property type="entry name" value="CDT1_C"/>
    <property type="match status" value="1"/>
</dbReference>
<evidence type="ECO:0000256" key="2">
    <source>
        <dbReference type="ARBA" id="ARBA00023306"/>
    </source>
</evidence>
<dbReference type="SMART" id="SM01075">
    <property type="entry name" value="CDT1"/>
    <property type="match status" value="1"/>
</dbReference>
<evidence type="ECO:0000256" key="3">
    <source>
        <dbReference type="SAM" id="MobiDB-lite"/>
    </source>
</evidence>
<dbReference type="InterPro" id="IPR014939">
    <property type="entry name" value="CDT1_Gemini-bd-like"/>
</dbReference>
<sequence>MAQPSIASYFNTRKRVAADEAASIKNRRLTDDSATIPPPATPIASGSHDDGVDIASIKAAAMGIRTRSGRTIKRTGVQTTAEAPAKKQSKTEQPSLQQKKLVQFIKKGPLSPRKKMSTPNNEMQKKNEETPSANTAIKVANAFASKDNVTNVLRGLRTPTKQIIKGSGATPLKHEEIKGLVRKELNFDEVKTKLSRSAKLQELKASLSRIQELEKSRKAHEDRNRRLREGQKVSPLKQAAPVVQLKEFQTIELEVLTSPAKTFKTPTKIPPPTPDKNELMSPRHTDVSKRILFSPAKQGSPSKLVVPPAYQRFMSLAETSKAGQLPLPFKYRHLIEIFKGVDSVCAMFHNRKECITFKKLKPAVQRMLRKNFTESHLAQIKQVYPEAFLFSQMKMRNYGSVSKADYFQLVICPNVDGNGGGVEKMTSTRNVDEADAADNILNAAQTCTMNPQVMIDRLQRFTNTLLQRVLNEHEKFLLSLDPPINIPKSKVTRWHPDFDLENCSEIACAHLPQPPNVEKYSSARDILSTARNLFNCATPMERALERYEAKMEATRVAEENAQNITTVTPTAAVTTDVNIACSSSNIADVATPVKSATVSTATLTTTPVSKPITVAVNTRTSANDMTSNLLKGVPKSLLEKIRAKQAAKALDAMTRRPSQDQEATMYSRLPELARHLRNVFITERKGVLMLEIVIKKIQNSFRTCLTAQEVEAHLKLMSKEIPAWVSFHEVRKTMYLKIAREMELKKVIVKLEEIANEKSK</sequence>
<dbReference type="InterPro" id="IPR038090">
    <property type="entry name" value="Cdt1_C_WH_dom_sf"/>
</dbReference>
<dbReference type="CDD" id="cd08767">
    <property type="entry name" value="Cdt1_c"/>
    <property type="match status" value="1"/>
</dbReference>
<dbReference type="GO" id="GO:0000278">
    <property type="term" value="P:mitotic cell cycle"/>
    <property type="evidence" value="ECO:0007669"/>
    <property type="project" value="TreeGrafter"/>
</dbReference>
<feature type="region of interest" description="Disordered" evidence="3">
    <location>
        <begin position="262"/>
        <end position="282"/>
    </location>
</feature>
<feature type="compositionally biased region" description="Basic and acidic residues" evidence="3">
    <location>
        <begin position="213"/>
        <end position="231"/>
    </location>
</feature>
<dbReference type="GO" id="GO:0071163">
    <property type="term" value="P:DNA replication preinitiation complex assembly"/>
    <property type="evidence" value="ECO:0007669"/>
    <property type="project" value="InterPro"/>
</dbReference>
<protein>
    <submittedName>
        <fullName evidence="5">(Mediterranean fruit fly) hypothetical protein</fullName>
    </submittedName>
</protein>
<dbReference type="Pfam" id="PF08839">
    <property type="entry name" value="CDT1"/>
    <property type="match status" value="1"/>
</dbReference>
<comment type="caution">
    <text evidence="5">The sequence shown here is derived from an EMBL/GenBank/DDBJ whole genome shotgun (WGS) entry which is preliminary data.</text>
</comment>
<dbReference type="KEGG" id="ccat:101458416"/>
<feature type="region of interest" description="Disordered" evidence="3">
    <location>
        <begin position="213"/>
        <end position="233"/>
    </location>
</feature>
<dbReference type="GO" id="GO:0030174">
    <property type="term" value="P:regulation of DNA-templated DNA replication initiation"/>
    <property type="evidence" value="ECO:0007669"/>
    <property type="project" value="InterPro"/>
</dbReference>
<dbReference type="Proteomes" id="UP000606786">
    <property type="component" value="Unassembled WGS sequence"/>
</dbReference>
<dbReference type="SUPFAM" id="SSF46785">
    <property type="entry name" value="Winged helix' DNA-binding domain"/>
    <property type="match status" value="1"/>
</dbReference>
<dbReference type="CDD" id="cd08674">
    <property type="entry name" value="Cdt1_m"/>
    <property type="match status" value="1"/>
</dbReference>
<dbReference type="GO" id="GO:0003677">
    <property type="term" value="F:DNA binding"/>
    <property type="evidence" value="ECO:0007669"/>
    <property type="project" value="InterPro"/>
</dbReference>
<keyword evidence="6" id="KW-1185">Reference proteome</keyword>
<dbReference type="AlphaFoldDB" id="A0A811VI96"/>
<feature type="region of interest" description="Disordered" evidence="3">
    <location>
        <begin position="69"/>
        <end position="131"/>
    </location>
</feature>
<reference evidence="5" key="1">
    <citation type="submission" date="2020-11" db="EMBL/GenBank/DDBJ databases">
        <authorList>
            <person name="Whitehead M."/>
        </authorList>
    </citation>
    <scope>NUCLEOTIDE SEQUENCE</scope>
    <source>
        <strain evidence="5">EGII</strain>
    </source>
</reference>
<keyword evidence="2" id="KW-0131">Cell cycle</keyword>
<organism evidence="5 6">
    <name type="scientific">Ceratitis capitata</name>
    <name type="common">Mediterranean fruit fly</name>
    <name type="synonym">Tephritis capitata</name>
    <dbReference type="NCBI Taxonomy" id="7213"/>
    <lineage>
        <taxon>Eukaryota</taxon>
        <taxon>Metazoa</taxon>
        <taxon>Ecdysozoa</taxon>
        <taxon>Arthropoda</taxon>
        <taxon>Hexapoda</taxon>
        <taxon>Insecta</taxon>
        <taxon>Pterygota</taxon>
        <taxon>Neoptera</taxon>
        <taxon>Endopterygota</taxon>
        <taxon>Diptera</taxon>
        <taxon>Brachycera</taxon>
        <taxon>Muscomorpha</taxon>
        <taxon>Tephritoidea</taxon>
        <taxon>Tephritidae</taxon>
        <taxon>Ceratitis</taxon>
        <taxon>Ceratitis</taxon>
    </lineage>
</organism>
<dbReference type="InterPro" id="IPR032054">
    <property type="entry name" value="Cdt1_C"/>
</dbReference>